<name>A0A6G9YKR5_9NOCA</name>
<gene>
    <name evidence="2" type="ORF">F5544_29475</name>
</gene>
<evidence type="ECO:0000313" key="3">
    <source>
        <dbReference type="Proteomes" id="UP000503540"/>
    </source>
</evidence>
<dbReference type="Proteomes" id="UP000503540">
    <property type="component" value="Chromosome"/>
</dbReference>
<dbReference type="AlphaFoldDB" id="A0A6G9YKR5"/>
<protein>
    <submittedName>
        <fullName evidence="2">Uncharacterized protein</fullName>
    </submittedName>
</protein>
<feature type="region of interest" description="Disordered" evidence="1">
    <location>
        <begin position="45"/>
        <end position="71"/>
    </location>
</feature>
<reference evidence="2 3" key="1">
    <citation type="journal article" date="2019" name="ACS Chem. Biol.">
        <title>Identification and Mobilization of a Cryptic Antibiotic Biosynthesis Gene Locus from a Human-Pathogenic Nocardia Isolate.</title>
        <authorList>
            <person name="Herisse M."/>
            <person name="Ishida K."/>
            <person name="Porter J.L."/>
            <person name="Howden B."/>
            <person name="Hertweck C."/>
            <person name="Stinear T.P."/>
            <person name="Pidot S.J."/>
        </authorList>
    </citation>
    <scope>NUCLEOTIDE SEQUENCE [LARGE SCALE GENOMIC DNA]</scope>
    <source>
        <strain evidence="2 3">AUSMDU00012717</strain>
    </source>
</reference>
<dbReference type="KEGG" id="nah:F5544_29475"/>
<accession>A0A6G9YKR5</accession>
<proteinExistence type="predicted"/>
<keyword evidence="3" id="KW-1185">Reference proteome</keyword>
<feature type="compositionally biased region" description="Polar residues" evidence="1">
    <location>
        <begin position="50"/>
        <end position="69"/>
    </location>
</feature>
<dbReference type="RefSeq" id="WP_167476238.1">
    <property type="nucleotide sequence ID" value="NZ_CP046172.1"/>
</dbReference>
<evidence type="ECO:0000256" key="1">
    <source>
        <dbReference type="SAM" id="MobiDB-lite"/>
    </source>
</evidence>
<organism evidence="2 3">
    <name type="scientific">Nocardia arthritidis</name>
    <dbReference type="NCBI Taxonomy" id="228602"/>
    <lineage>
        <taxon>Bacteria</taxon>
        <taxon>Bacillati</taxon>
        <taxon>Actinomycetota</taxon>
        <taxon>Actinomycetes</taxon>
        <taxon>Mycobacteriales</taxon>
        <taxon>Nocardiaceae</taxon>
        <taxon>Nocardia</taxon>
    </lineage>
</organism>
<dbReference type="EMBL" id="CP046172">
    <property type="protein sequence ID" value="QIS13740.1"/>
    <property type="molecule type" value="Genomic_DNA"/>
</dbReference>
<evidence type="ECO:0000313" key="2">
    <source>
        <dbReference type="EMBL" id="QIS13740.1"/>
    </source>
</evidence>
<sequence>MSDFASEPGTARLPHRAGTSRRWIVGKIGAVAACVVLTACGAHDGRPAGSPTSTAAQPDSPTGAASSPNPAAVTIGEVPGNADAVKAIQPWARDLAGGEIDRLIRNCWTIEPDLARTMYADRDGILAALARRGVDGQFAVIWRGPVETVHLQRNEIASGYACPRVIRAGSDAIYGEADARYVVRRYLSRLIGAPVNPDDVEAKYRLVCLDSPLLGKPGILPGITAFAADRITSRSGPHAEVAVTVPVTDAAGAAQTITFALTVSQDGYCIKDLAA</sequence>